<dbReference type="EMBL" id="NMRN01000032">
    <property type="protein sequence ID" value="PAS92688.1"/>
    <property type="molecule type" value="Genomic_DNA"/>
</dbReference>
<dbReference type="EMBL" id="MDUX01000037">
    <property type="protein sequence ID" value="KAF7598785.1"/>
    <property type="molecule type" value="Genomic_DNA"/>
</dbReference>
<evidence type="ECO:0008006" key="6">
    <source>
        <dbReference type="Google" id="ProtNLM"/>
    </source>
</evidence>
<evidence type="ECO:0000313" key="4">
    <source>
        <dbReference type="Proteomes" id="UP000216107"/>
    </source>
</evidence>
<feature type="compositionally biased region" description="Polar residues" evidence="1">
    <location>
        <begin position="37"/>
        <end position="64"/>
    </location>
</feature>
<keyword evidence="5" id="KW-1185">Reference proteome</keyword>
<dbReference type="AlphaFoldDB" id="A0A272ERF7"/>
<accession>A0A272ERF7</accession>
<evidence type="ECO:0000313" key="5">
    <source>
        <dbReference type="Proteomes" id="UP000623509"/>
    </source>
</evidence>
<comment type="caution">
    <text evidence="3">The sequence shown here is derived from an EMBL/GenBank/DDBJ whole genome shotgun (WGS) entry which is preliminary data.</text>
</comment>
<reference evidence="3 4" key="2">
    <citation type="submission" date="2017-07" db="EMBL/GenBank/DDBJ databases">
        <title>Candidatus Dactylopiibacterium carminicum, a nitrogen-fixing symbiont of the cochineal insect Dactylopius coccus and Dactylopius opuntiae (Hemiptera: Coccoidea: Dactylopiidae).</title>
        <authorList>
            <person name="Vera A."/>
        </authorList>
    </citation>
    <scope>NUCLEOTIDE SEQUENCE [LARGE SCALE GENOMIC DNA]</scope>
    <source>
        <strain evidence="3 4">NFDCM</strain>
    </source>
</reference>
<dbReference type="Proteomes" id="UP000623509">
    <property type="component" value="Unassembled WGS sequence"/>
</dbReference>
<evidence type="ECO:0000256" key="1">
    <source>
        <dbReference type="SAM" id="MobiDB-lite"/>
    </source>
</evidence>
<protein>
    <recommendedName>
        <fullName evidence="6">DUF3828 domain-containing protein</fullName>
    </recommendedName>
</protein>
<reference evidence="2 5" key="1">
    <citation type="submission" date="2016-08" db="EMBL/GenBank/DDBJ databases">
        <title>Candidatus Dactylopiibacterium carminicum genome sequence.</title>
        <authorList>
            <person name="Ramirez-Puebla S.T."/>
            <person name="Ormeno-Orrillo E."/>
            <person name="Vera-Ponce De Leon A."/>
            <person name="Luis L."/>
            <person name="Sanchez-Flores A."/>
            <person name="Monica R."/>
            <person name="Martinez-Romero E."/>
        </authorList>
    </citation>
    <scope>NUCLEOTIDE SEQUENCE [LARGE SCALE GENOMIC DNA]</scope>
    <source>
        <strain evidence="2">END1</strain>
    </source>
</reference>
<proteinExistence type="predicted"/>
<gene>
    <name evidence="2" type="ORF">BGI27_11330</name>
    <name evidence="3" type="ORF">CGU29_10645</name>
</gene>
<evidence type="ECO:0000313" key="3">
    <source>
        <dbReference type="EMBL" id="PAS92688.1"/>
    </source>
</evidence>
<evidence type="ECO:0000313" key="2">
    <source>
        <dbReference type="EMBL" id="KAF7598785.1"/>
    </source>
</evidence>
<organism evidence="3 4">
    <name type="scientific">Candidatus Dactylopiibacterium carminicum</name>
    <dbReference type="NCBI Taxonomy" id="857335"/>
    <lineage>
        <taxon>Bacteria</taxon>
        <taxon>Pseudomonadati</taxon>
        <taxon>Pseudomonadota</taxon>
        <taxon>Betaproteobacteria</taxon>
        <taxon>Rhodocyclales</taxon>
        <taxon>Rhodocyclaceae</taxon>
        <taxon>Candidatus Dactylopiibacterium</taxon>
    </lineage>
</organism>
<sequence length="156" mass="17167">MLMRMAPLLSPELVCLLGAASRYRDAFEANTPGEASPFSNTDLFSSHATGHTQASPGTPSTEQGLISVPVHMRFQAEEGNPAVEWTDEFHLRRDGQRWRIQDITYSADTVEGRPGNLVRWLRDTLGHSDARANWNSAELKGCPAPTAAKPAQKKTH</sequence>
<feature type="region of interest" description="Disordered" evidence="1">
    <location>
        <begin position="34"/>
        <end position="64"/>
    </location>
</feature>
<dbReference type="Proteomes" id="UP000216107">
    <property type="component" value="Unassembled WGS sequence"/>
</dbReference>
<name>A0A272ERF7_9RHOO</name>